<dbReference type="AlphaFoldDB" id="A0AAV7E542"/>
<name>A0AAV7E542_ARIFI</name>
<dbReference type="FunFam" id="3.30.730.10:FF:000001">
    <property type="entry name" value="Ethylene-responsive transcription factor 2"/>
    <property type="match status" value="1"/>
</dbReference>
<feature type="compositionally biased region" description="Polar residues" evidence="6">
    <location>
        <begin position="180"/>
        <end position="198"/>
    </location>
</feature>
<feature type="compositionally biased region" description="Polar residues" evidence="6">
    <location>
        <begin position="124"/>
        <end position="135"/>
    </location>
</feature>
<organism evidence="8 9">
    <name type="scientific">Aristolochia fimbriata</name>
    <name type="common">White veined hardy Dutchman's pipe vine</name>
    <dbReference type="NCBI Taxonomy" id="158543"/>
    <lineage>
        <taxon>Eukaryota</taxon>
        <taxon>Viridiplantae</taxon>
        <taxon>Streptophyta</taxon>
        <taxon>Embryophyta</taxon>
        <taxon>Tracheophyta</taxon>
        <taxon>Spermatophyta</taxon>
        <taxon>Magnoliopsida</taxon>
        <taxon>Magnoliidae</taxon>
        <taxon>Piperales</taxon>
        <taxon>Aristolochiaceae</taxon>
        <taxon>Aristolochia</taxon>
    </lineage>
</organism>
<dbReference type="GO" id="GO:0005634">
    <property type="term" value="C:nucleus"/>
    <property type="evidence" value="ECO:0007669"/>
    <property type="project" value="UniProtKB-SubCell"/>
</dbReference>
<proteinExistence type="predicted"/>
<dbReference type="InterPro" id="IPR001471">
    <property type="entry name" value="AP2/ERF_dom"/>
</dbReference>
<evidence type="ECO:0000256" key="6">
    <source>
        <dbReference type="SAM" id="MobiDB-lite"/>
    </source>
</evidence>
<comment type="caution">
    <text evidence="8">The sequence shown here is derived from an EMBL/GenBank/DDBJ whole genome shotgun (WGS) entry which is preliminary data.</text>
</comment>
<evidence type="ECO:0000256" key="2">
    <source>
        <dbReference type="ARBA" id="ARBA00023015"/>
    </source>
</evidence>
<dbReference type="Gene3D" id="3.30.730.10">
    <property type="entry name" value="AP2/ERF domain"/>
    <property type="match status" value="1"/>
</dbReference>
<reference evidence="8 9" key="1">
    <citation type="submission" date="2021-07" db="EMBL/GenBank/DDBJ databases">
        <title>The Aristolochia fimbriata genome: insights into angiosperm evolution, floral development and chemical biosynthesis.</title>
        <authorList>
            <person name="Jiao Y."/>
        </authorList>
    </citation>
    <scope>NUCLEOTIDE SEQUENCE [LARGE SCALE GENOMIC DNA]</scope>
    <source>
        <strain evidence="8">IBCAS-2021</strain>
        <tissue evidence="8">Leaf</tissue>
    </source>
</reference>
<evidence type="ECO:0000313" key="9">
    <source>
        <dbReference type="Proteomes" id="UP000825729"/>
    </source>
</evidence>
<dbReference type="SMART" id="SM00380">
    <property type="entry name" value="AP2"/>
    <property type="match status" value="1"/>
</dbReference>
<dbReference type="PRINTS" id="PR00367">
    <property type="entry name" value="ETHRSPELEMNT"/>
</dbReference>
<keyword evidence="3" id="KW-0238">DNA-binding</keyword>
<dbReference type="Proteomes" id="UP000825729">
    <property type="component" value="Unassembled WGS sequence"/>
</dbReference>
<evidence type="ECO:0000256" key="4">
    <source>
        <dbReference type="ARBA" id="ARBA00023163"/>
    </source>
</evidence>
<dbReference type="PANTHER" id="PTHR31677:SF49">
    <property type="entry name" value="ETHYLENE-RESPONSIVE TRANSCRIPTION FACTOR ERF086"/>
    <property type="match status" value="1"/>
</dbReference>
<dbReference type="GO" id="GO:0003677">
    <property type="term" value="F:DNA binding"/>
    <property type="evidence" value="ECO:0007669"/>
    <property type="project" value="UniProtKB-KW"/>
</dbReference>
<evidence type="ECO:0000256" key="1">
    <source>
        <dbReference type="ARBA" id="ARBA00004123"/>
    </source>
</evidence>
<sequence>MEPENNCSAQMGFTLIHSNPSPPHSNEKKGRRKQGEPGRYLGVRRRPWGRYAAEIRDPSTKERHWLGTFDTALEAALAYDRAALNMKGSQARTNFVYTDSTFYPLLTPYETQILTPLPPPSSVLMTPQTQPSPNENKPLETHKHVFPDTTKPPIIETDPFFASDPNSGYLESVVPQSYLKSSSDTTHSGNRNNSSNSFPVYDYNIPSEIPPPSPLQAQYSSGAASLTSSSTISSSSDMGGYSGFGELTNSFWADDLCTGDVNSVMDESLMGALSPFLRSSVYGMAPQESEAFSSSVTPLDSEVVSG</sequence>
<evidence type="ECO:0000256" key="5">
    <source>
        <dbReference type="ARBA" id="ARBA00023242"/>
    </source>
</evidence>
<feature type="compositionally biased region" description="Basic and acidic residues" evidence="6">
    <location>
        <begin position="25"/>
        <end position="36"/>
    </location>
</feature>
<feature type="region of interest" description="Disordered" evidence="6">
    <location>
        <begin position="124"/>
        <end position="146"/>
    </location>
</feature>
<evidence type="ECO:0000256" key="3">
    <source>
        <dbReference type="ARBA" id="ARBA00023125"/>
    </source>
</evidence>
<keyword evidence="2" id="KW-0805">Transcription regulation</keyword>
<feature type="compositionally biased region" description="Polar residues" evidence="6">
    <location>
        <begin position="1"/>
        <end position="19"/>
    </location>
</feature>
<dbReference type="PROSITE" id="PS51032">
    <property type="entry name" value="AP2_ERF"/>
    <property type="match status" value="1"/>
</dbReference>
<dbReference type="Pfam" id="PF00847">
    <property type="entry name" value="AP2"/>
    <property type="match status" value="1"/>
</dbReference>
<feature type="compositionally biased region" description="Basic and acidic residues" evidence="6">
    <location>
        <begin position="137"/>
        <end position="146"/>
    </location>
</feature>
<protein>
    <recommendedName>
        <fullName evidence="7">AP2/ERF domain-containing protein</fullName>
    </recommendedName>
</protein>
<feature type="region of interest" description="Disordered" evidence="6">
    <location>
        <begin position="180"/>
        <end position="221"/>
    </location>
</feature>
<keyword evidence="4" id="KW-0804">Transcription</keyword>
<comment type="subcellular location">
    <subcellularLocation>
        <location evidence="1">Nucleus</location>
    </subcellularLocation>
</comment>
<gene>
    <name evidence="8" type="ORF">H6P81_015068</name>
</gene>
<dbReference type="EMBL" id="JAINDJ010000006">
    <property type="protein sequence ID" value="KAG9443728.1"/>
    <property type="molecule type" value="Genomic_DNA"/>
</dbReference>
<dbReference type="InterPro" id="IPR016177">
    <property type="entry name" value="DNA-bd_dom_sf"/>
</dbReference>
<evidence type="ECO:0000259" key="7">
    <source>
        <dbReference type="PROSITE" id="PS51032"/>
    </source>
</evidence>
<feature type="region of interest" description="Disordered" evidence="6">
    <location>
        <begin position="1"/>
        <end position="43"/>
    </location>
</feature>
<dbReference type="CDD" id="cd00018">
    <property type="entry name" value="AP2"/>
    <property type="match status" value="1"/>
</dbReference>
<keyword evidence="9" id="KW-1185">Reference proteome</keyword>
<evidence type="ECO:0000313" key="8">
    <source>
        <dbReference type="EMBL" id="KAG9443728.1"/>
    </source>
</evidence>
<accession>A0AAV7E542</accession>
<feature type="domain" description="AP2/ERF" evidence="7">
    <location>
        <begin position="39"/>
        <end position="96"/>
    </location>
</feature>
<keyword evidence="5" id="KW-0539">Nucleus</keyword>
<dbReference type="SUPFAM" id="SSF54171">
    <property type="entry name" value="DNA-binding domain"/>
    <property type="match status" value="1"/>
</dbReference>
<dbReference type="InterPro" id="IPR036955">
    <property type="entry name" value="AP2/ERF_dom_sf"/>
</dbReference>
<dbReference type="PANTHER" id="PTHR31677">
    <property type="entry name" value="AP2 DOMAIN CLASS TRANSCRIPTION FACTOR"/>
    <property type="match status" value="1"/>
</dbReference>
<dbReference type="GO" id="GO:0003700">
    <property type="term" value="F:DNA-binding transcription factor activity"/>
    <property type="evidence" value="ECO:0007669"/>
    <property type="project" value="InterPro"/>
</dbReference>